<dbReference type="GeneID" id="56085493"/>
<evidence type="ECO:0000256" key="1">
    <source>
        <dbReference type="SAM" id="Phobius"/>
    </source>
</evidence>
<proteinExistence type="predicted"/>
<feature type="transmembrane region" description="Helical" evidence="1">
    <location>
        <begin position="7"/>
        <end position="24"/>
    </location>
</feature>
<dbReference type="AlphaFoldDB" id="A0A7D5PDQ5"/>
<reference evidence="2 3" key="1">
    <citation type="submission" date="2020-07" db="EMBL/GenBank/DDBJ databases">
        <title>Halosimplex litoreum sp. nov. and Halosimplex rubrum sp. nov., isolated from different salt environments.</title>
        <authorList>
            <person name="Cui H."/>
        </authorList>
    </citation>
    <scope>NUCLEOTIDE SEQUENCE [LARGE SCALE GENOMIC DNA]</scope>
    <source>
        <strain evidence="2 3">R2</strain>
    </source>
</reference>
<dbReference type="KEGG" id="hpel:HZS54_22850"/>
<keyword evidence="1" id="KW-0812">Transmembrane</keyword>
<dbReference type="OrthoDB" id="242379at2157"/>
<organism evidence="2 3">
    <name type="scientific">Halosimplex pelagicum</name>
    <dbReference type="NCBI Taxonomy" id="869886"/>
    <lineage>
        <taxon>Archaea</taxon>
        <taxon>Methanobacteriati</taxon>
        <taxon>Methanobacteriota</taxon>
        <taxon>Stenosarchaea group</taxon>
        <taxon>Halobacteria</taxon>
        <taxon>Halobacteriales</taxon>
        <taxon>Haloarculaceae</taxon>
        <taxon>Halosimplex</taxon>
    </lineage>
</organism>
<keyword evidence="3" id="KW-1185">Reference proteome</keyword>
<evidence type="ECO:0000313" key="3">
    <source>
        <dbReference type="Proteomes" id="UP000509346"/>
    </source>
</evidence>
<evidence type="ECO:0000313" key="2">
    <source>
        <dbReference type="EMBL" id="QLH84302.1"/>
    </source>
</evidence>
<name>A0A7D5PDQ5_9EURY</name>
<accession>A0A7D5PDQ5</accession>
<evidence type="ECO:0008006" key="4">
    <source>
        <dbReference type="Google" id="ProtNLM"/>
    </source>
</evidence>
<feature type="transmembrane region" description="Helical" evidence="1">
    <location>
        <begin position="68"/>
        <end position="88"/>
    </location>
</feature>
<keyword evidence="1" id="KW-0472">Membrane</keyword>
<keyword evidence="1" id="KW-1133">Transmembrane helix</keyword>
<sequence>MVSRDTTVHVTVVALAIAGLAVLSRLTDDPASAPTVVGFVLYNGAVLAGAHLYLAWRGEDGLVPVASRWRFVAAVAAVLALGALVLVTDPVPLGPVSSDALLGATAGVVALAYLVVEARDGYRESTAGGGH</sequence>
<feature type="transmembrane region" description="Helical" evidence="1">
    <location>
        <begin position="100"/>
        <end position="116"/>
    </location>
</feature>
<dbReference type="EMBL" id="CP058909">
    <property type="protein sequence ID" value="QLH84302.1"/>
    <property type="molecule type" value="Genomic_DNA"/>
</dbReference>
<dbReference type="Proteomes" id="UP000509346">
    <property type="component" value="Chromosome"/>
</dbReference>
<protein>
    <recommendedName>
        <fullName evidence="4">Integral membrane protein</fullName>
    </recommendedName>
</protein>
<gene>
    <name evidence="2" type="ORF">HZS54_22850</name>
</gene>
<feature type="transmembrane region" description="Helical" evidence="1">
    <location>
        <begin position="36"/>
        <end position="56"/>
    </location>
</feature>
<dbReference type="RefSeq" id="WP_179919393.1">
    <property type="nucleotide sequence ID" value="NZ_CP058909.1"/>
</dbReference>